<dbReference type="SUPFAM" id="SSF53850">
    <property type="entry name" value="Periplasmic binding protein-like II"/>
    <property type="match status" value="1"/>
</dbReference>
<dbReference type="InterPro" id="IPR001638">
    <property type="entry name" value="Solute-binding_3/MltF_N"/>
</dbReference>
<dbReference type="CDD" id="cd13688">
    <property type="entry name" value="PBP2_GltI_DEBP"/>
    <property type="match status" value="1"/>
</dbReference>
<dbReference type="EMBL" id="BBPA01000002">
    <property type="protein sequence ID" value="GAL91408.1"/>
    <property type="molecule type" value="Genomic_DNA"/>
</dbReference>
<dbReference type="RefSeq" id="WP_045356338.1">
    <property type="nucleotide sequence ID" value="NZ_BBPA01000002.1"/>
</dbReference>
<dbReference type="GO" id="GO:0005576">
    <property type="term" value="C:extracellular region"/>
    <property type="evidence" value="ECO:0007669"/>
    <property type="project" value="TreeGrafter"/>
</dbReference>
<dbReference type="SMART" id="SM00062">
    <property type="entry name" value="PBPb"/>
    <property type="match status" value="1"/>
</dbReference>
<accession>A0A0A1VPN2</accession>
<gene>
    <name evidence="6" type="ORF">N44_00777</name>
</gene>
<feature type="chain" id="PRO_5001993165" evidence="4">
    <location>
        <begin position="17"/>
        <end position="285"/>
    </location>
</feature>
<dbReference type="PANTHER" id="PTHR30085:SF6">
    <property type="entry name" value="ABC TRANSPORTER GLUTAMINE-BINDING PROTEIN GLNH"/>
    <property type="match status" value="1"/>
</dbReference>
<evidence type="ECO:0000256" key="1">
    <source>
        <dbReference type="ARBA" id="ARBA00010333"/>
    </source>
</evidence>
<keyword evidence="3 4" id="KW-0732">Signal</keyword>
<evidence type="ECO:0000313" key="6">
    <source>
        <dbReference type="EMBL" id="GAL91408.1"/>
    </source>
</evidence>
<dbReference type="PANTHER" id="PTHR30085">
    <property type="entry name" value="AMINO ACID ABC TRANSPORTER PERMEASE"/>
    <property type="match status" value="1"/>
</dbReference>
<reference evidence="7" key="1">
    <citation type="journal article" date="2015" name="Genome">
        <title>Whole Genome Sequence of the Non-Microcystin-Producing Microcystis aeruginosa Strain NIES-44.</title>
        <authorList>
            <person name="Okano K."/>
            <person name="Miyata N."/>
            <person name="Ozaki Y."/>
        </authorList>
    </citation>
    <scope>NUCLEOTIDE SEQUENCE [LARGE SCALE GENOMIC DNA]</scope>
    <source>
        <strain evidence="7">NIES-44</strain>
    </source>
</reference>
<name>A0A0A1VPN2_MICAE</name>
<feature type="signal peptide" evidence="4">
    <location>
        <begin position="1"/>
        <end position="16"/>
    </location>
</feature>
<evidence type="ECO:0000259" key="5">
    <source>
        <dbReference type="SMART" id="SM00062"/>
    </source>
</evidence>
<dbReference type="Pfam" id="PF00497">
    <property type="entry name" value="SBP_bac_3"/>
    <property type="match status" value="1"/>
</dbReference>
<evidence type="ECO:0000313" key="7">
    <source>
        <dbReference type="Proteomes" id="UP000030321"/>
    </source>
</evidence>
<dbReference type="GO" id="GO:0030288">
    <property type="term" value="C:outer membrane-bounded periplasmic space"/>
    <property type="evidence" value="ECO:0007669"/>
    <property type="project" value="TreeGrafter"/>
</dbReference>
<dbReference type="Proteomes" id="UP000030321">
    <property type="component" value="Unassembled WGS sequence"/>
</dbReference>
<dbReference type="InterPro" id="IPR051455">
    <property type="entry name" value="Bact_solute-bind_prot3"/>
</dbReference>
<evidence type="ECO:0000256" key="2">
    <source>
        <dbReference type="ARBA" id="ARBA00022448"/>
    </source>
</evidence>
<comment type="similarity">
    <text evidence="1">Belongs to the bacterial solute-binding protein 3 family.</text>
</comment>
<proteinExistence type="inferred from homology"/>
<evidence type="ECO:0000256" key="3">
    <source>
        <dbReference type="ARBA" id="ARBA00022729"/>
    </source>
</evidence>
<evidence type="ECO:0000256" key="4">
    <source>
        <dbReference type="SAM" id="SignalP"/>
    </source>
</evidence>
<keyword evidence="2" id="KW-0813">Transport</keyword>
<comment type="caution">
    <text evidence="6">The sequence shown here is derived from an EMBL/GenBank/DDBJ whole genome shotgun (WGS) entry which is preliminary data.</text>
</comment>
<dbReference type="GO" id="GO:0006865">
    <property type="term" value="P:amino acid transport"/>
    <property type="evidence" value="ECO:0007669"/>
    <property type="project" value="TreeGrafter"/>
</dbReference>
<dbReference type="Gene3D" id="3.40.190.10">
    <property type="entry name" value="Periplasmic binding protein-like II"/>
    <property type="match status" value="2"/>
</dbReference>
<protein>
    <submittedName>
        <fullName evidence="6">Extracellular solute-binding protein family 3</fullName>
    </submittedName>
</protein>
<dbReference type="AlphaFoldDB" id="A0A0A1VPN2"/>
<organism evidence="6 7">
    <name type="scientific">Microcystis aeruginosa NIES-44</name>
    <dbReference type="NCBI Taxonomy" id="449439"/>
    <lineage>
        <taxon>Bacteria</taxon>
        <taxon>Bacillati</taxon>
        <taxon>Cyanobacteriota</taxon>
        <taxon>Cyanophyceae</taxon>
        <taxon>Oscillatoriophycideae</taxon>
        <taxon>Chroococcales</taxon>
        <taxon>Microcystaceae</taxon>
        <taxon>Microcystis</taxon>
    </lineage>
</organism>
<feature type="domain" description="Solute-binding protein family 3/N-terminal" evidence="5">
    <location>
        <begin position="34"/>
        <end position="266"/>
    </location>
</feature>
<sequence>MKLIILTLVILSNVFAALPAKSETVLEKIKRTGLLEVAMREDAIPFGYRDSNNNLQGLCLDFIQLLREELKHKLNLRIISVKIYKSTLFNRFQLLENKTVDFECGPNSIRKNIPNVVSFSRPFFVTGTQFLVRSDSQKNFNFSSSLEGISIGVLRDTSTQELLRQKYPLATYQEFQGVTGRLRGIQSLRRNRIDAFASDGILLIGEAVILGLSLEKDYKLIPRNPLNCDYYGFILPANDPQWQEFINGVIVTSENRNIFKTWFNEVASYFIHTWQYCRNNPEESR</sequence>